<name>A0A9P0B388_BRAAE</name>
<reference evidence="2" key="1">
    <citation type="submission" date="2021-12" db="EMBL/GenBank/DDBJ databases">
        <authorList>
            <person name="King R."/>
        </authorList>
    </citation>
    <scope>NUCLEOTIDE SEQUENCE</scope>
</reference>
<evidence type="ECO:0000313" key="3">
    <source>
        <dbReference type="Proteomes" id="UP001154078"/>
    </source>
</evidence>
<protein>
    <submittedName>
        <fullName evidence="2">Uncharacterized protein</fullName>
    </submittedName>
</protein>
<keyword evidence="3" id="KW-1185">Reference proteome</keyword>
<evidence type="ECO:0000256" key="1">
    <source>
        <dbReference type="SAM" id="MobiDB-lite"/>
    </source>
</evidence>
<sequence length="129" mass="14569">MPPYPYTYEHDSAASDANITVIYELLRNFDAGPKSNEYLKLETKLSHTIGRADRMVATGHEDEKTDYITRLKGLFKTLDDKADDYSARQRAIPEISVLEEEDDPASDDDLHEEAEGTVEYFGGDRSASF</sequence>
<feature type="compositionally biased region" description="Acidic residues" evidence="1">
    <location>
        <begin position="97"/>
        <end position="116"/>
    </location>
</feature>
<gene>
    <name evidence="2" type="ORF">MELIAE_LOCUS7480</name>
</gene>
<proteinExistence type="predicted"/>
<dbReference type="OrthoDB" id="6819210at2759"/>
<dbReference type="AlphaFoldDB" id="A0A9P0B388"/>
<dbReference type="Proteomes" id="UP001154078">
    <property type="component" value="Chromosome 5"/>
</dbReference>
<organism evidence="2 3">
    <name type="scientific">Brassicogethes aeneus</name>
    <name type="common">Rape pollen beetle</name>
    <name type="synonym">Meligethes aeneus</name>
    <dbReference type="NCBI Taxonomy" id="1431903"/>
    <lineage>
        <taxon>Eukaryota</taxon>
        <taxon>Metazoa</taxon>
        <taxon>Ecdysozoa</taxon>
        <taxon>Arthropoda</taxon>
        <taxon>Hexapoda</taxon>
        <taxon>Insecta</taxon>
        <taxon>Pterygota</taxon>
        <taxon>Neoptera</taxon>
        <taxon>Endopterygota</taxon>
        <taxon>Coleoptera</taxon>
        <taxon>Polyphaga</taxon>
        <taxon>Cucujiformia</taxon>
        <taxon>Nitidulidae</taxon>
        <taxon>Meligethinae</taxon>
        <taxon>Brassicogethes</taxon>
    </lineage>
</organism>
<evidence type="ECO:0000313" key="2">
    <source>
        <dbReference type="EMBL" id="CAH0556575.1"/>
    </source>
</evidence>
<accession>A0A9P0B388</accession>
<dbReference type="EMBL" id="OV121136">
    <property type="protein sequence ID" value="CAH0556575.1"/>
    <property type="molecule type" value="Genomic_DNA"/>
</dbReference>
<feature type="region of interest" description="Disordered" evidence="1">
    <location>
        <begin position="94"/>
        <end position="129"/>
    </location>
</feature>